<dbReference type="AlphaFoldDB" id="I3T5M4"/>
<name>I3T5M4_LOTJA</name>
<proteinExistence type="evidence at transcript level"/>
<evidence type="ECO:0000256" key="1">
    <source>
        <dbReference type="SAM" id="MobiDB-lite"/>
    </source>
</evidence>
<evidence type="ECO:0000313" key="2">
    <source>
        <dbReference type="EMBL" id="AFK47816.1"/>
    </source>
</evidence>
<reference evidence="2" key="1">
    <citation type="submission" date="2012-05" db="EMBL/GenBank/DDBJ databases">
        <authorList>
            <person name="Krishnakumar V."/>
            <person name="Cheung F."/>
            <person name="Xiao Y."/>
            <person name="Chan A."/>
            <person name="Moskal W.A."/>
            <person name="Town C.D."/>
        </authorList>
    </citation>
    <scope>NUCLEOTIDE SEQUENCE</scope>
</reference>
<accession>I3T5M4</accession>
<organism evidence="2">
    <name type="scientific">Lotus japonicus</name>
    <name type="common">Lotus corniculatus var. japonicus</name>
    <dbReference type="NCBI Taxonomy" id="34305"/>
    <lineage>
        <taxon>Eukaryota</taxon>
        <taxon>Viridiplantae</taxon>
        <taxon>Streptophyta</taxon>
        <taxon>Embryophyta</taxon>
        <taxon>Tracheophyta</taxon>
        <taxon>Spermatophyta</taxon>
        <taxon>Magnoliopsida</taxon>
        <taxon>eudicotyledons</taxon>
        <taxon>Gunneridae</taxon>
        <taxon>Pentapetalae</taxon>
        <taxon>rosids</taxon>
        <taxon>fabids</taxon>
        <taxon>Fabales</taxon>
        <taxon>Fabaceae</taxon>
        <taxon>Papilionoideae</taxon>
        <taxon>50 kb inversion clade</taxon>
        <taxon>NPAAA clade</taxon>
        <taxon>Hologalegina</taxon>
        <taxon>robinioid clade</taxon>
        <taxon>Loteae</taxon>
        <taxon>Lotus</taxon>
    </lineage>
</organism>
<sequence length="61" mass="7375">MHDREGLHLKSKNIDNRKSYQPQSSMKHIIVLQNNHMKYAQHKIGNKLKQFDKKNNTNFWL</sequence>
<dbReference type="EMBL" id="BT148022">
    <property type="protein sequence ID" value="AFK47816.1"/>
    <property type="molecule type" value="mRNA"/>
</dbReference>
<protein>
    <submittedName>
        <fullName evidence="2">Uncharacterized protein</fullName>
    </submittedName>
</protein>
<feature type="region of interest" description="Disordered" evidence="1">
    <location>
        <begin position="1"/>
        <end position="23"/>
    </location>
</feature>
<feature type="compositionally biased region" description="Basic and acidic residues" evidence="1">
    <location>
        <begin position="1"/>
        <end position="18"/>
    </location>
</feature>